<comment type="caution">
    <text evidence="12">The sequence shown here is derived from an EMBL/GenBank/DDBJ whole genome shotgun (WGS) entry which is preliminary data.</text>
</comment>
<evidence type="ECO:0000256" key="9">
    <source>
        <dbReference type="RuleBase" id="RU004208"/>
    </source>
</evidence>
<dbReference type="PRINTS" id="PR00421">
    <property type="entry name" value="THIOREDOXIN"/>
</dbReference>
<dbReference type="PANTHER" id="PTHR45672:SF11">
    <property type="entry name" value="PROTEIN DISULFIDE-ISOMERASE C17H9.14C"/>
    <property type="match status" value="1"/>
</dbReference>
<dbReference type="Proteomes" id="UP000053958">
    <property type="component" value="Unassembled WGS sequence"/>
</dbReference>
<dbReference type="EMBL" id="LASV01000433">
    <property type="protein sequence ID" value="KKA18634.1"/>
    <property type="molecule type" value="Genomic_DNA"/>
</dbReference>
<dbReference type="InterPro" id="IPR013766">
    <property type="entry name" value="Thioredoxin_domain"/>
</dbReference>
<evidence type="ECO:0000256" key="1">
    <source>
        <dbReference type="ARBA" id="ARBA00001182"/>
    </source>
</evidence>
<evidence type="ECO:0000256" key="2">
    <source>
        <dbReference type="ARBA" id="ARBA00006347"/>
    </source>
</evidence>
<evidence type="ECO:0000313" key="13">
    <source>
        <dbReference type="Proteomes" id="UP000053958"/>
    </source>
</evidence>
<keyword evidence="5" id="KW-0677">Repeat</keyword>
<dbReference type="FunFam" id="3.40.30.10:FF:000032">
    <property type="entry name" value="Protein disulfide-isomerase A6 homolog"/>
    <property type="match status" value="2"/>
</dbReference>
<comment type="similarity">
    <text evidence="2 9">Belongs to the protein disulfide isomerase family.</text>
</comment>
<protein>
    <recommendedName>
        <fullName evidence="3">protein disulfide-isomerase</fullName>
        <ecNumber evidence="3">5.3.4.1</ecNumber>
    </recommendedName>
</protein>
<dbReference type="InterPro" id="IPR051063">
    <property type="entry name" value="PDI"/>
</dbReference>
<dbReference type="GO" id="GO:0005783">
    <property type="term" value="C:endoplasmic reticulum"/>
    <property type="evidence" value="ECO:0007669"/>
    <property type="project" value="InterPro"/>
</dbReference>
<dbReference type="InterPro" id="IPR017937">
    <property type="entry name" value="Thioredoxin_CS"/>
</dbReference>
<dbReference type="EC" id="5.3.4.1" evidence="3"/>
<keyword evidence="13" id="KW-1185">Reference proteome</keyword>
<dbReference type="GeneID" id="25319677"/>
<dbReference type="InterPro" id="IPR011679">
    <property type="entry name" value="ERp29_C"/>
</dbReference>
<dbReference type="CDD" id="cd02998">
    <property type="entry name" value="PDI_a_ERp38"/>
    <property type="match status" value="2"/>
</dbReference>
<feature type="signal peptide" evidence="10">
    <location>
        <begin position="1"/>
        <end position="21"/>
    </location>
</feature>
<evidence type="ECO:0000259" key="11">
    <source>
        <dbReference type="PROSITE" id="PS51352"/>
    </source>
</evidence>
<dbReference type="GO" id="GO:0003756">
    <property type="term" value="F:protein disulfide isomerase activity"/>
    <property type="evidence" value="ECO:0007669"/>
    <property type="project" value="UniProtKB-EC"/>
</dbReference>
<evidence type="ECO:0000256" key="3">
    <source>
        <dbReference type="ARBA" id="ARBA00012723"/>
    </source>
</evidence>
<comment type="catalytic activity">
    <reaction evidence="1">
        <text>Catalyzes the rearrangement of -S-S- bonds in proteins.</text>
        <dbReference type="EC" id="5.3.4.1"/>
    </reaction>
</comment>
<keyword evidence="7 12" id="KW-0413">Isomerase</keyword>
<feature type="chain" id="PRO_5002481751" description="protein disulfide-isomerase" evidence="10">
    <location>
        <begin position="22"/>
        <end position="375"/>
    </location>
</feature>
<organism evidence="12 13">
    <name type="scientific">Rasamsonia emersonii (strain ATCC 16479 / CBS 393.64 / IMI 116815)</name>
    <dbReference type="NCBI Taxonomy" id="1408163"/>
    <lineage>
        <taxon>Eukaryota</taxon>
        <taxon>Fungi</taxon>
        <taxon>Dikarya</taxon>
        <taxon>Ascomycota</taxon>
        <taxon>Pezizomycotina</taxon>
        <taxon>Eurotiomycetes</taxon>
        <taxon>Eurotiomycetidae</taxon>
        <taxon>Eurotiales</taxon>
        <taxon>Trichocomaceae</taxon>
        <taxon>Rasamsonia</taxon>
    </lineage>
</organism>
<feature type="domain" description="Thioredoxin" evidence="11">
    <location>
        <begin position="14"/>
        <end position="133"/>
    </location>
</feature>
<dbReference type="PANTHER" id="PTHR45672">
    <property type="entry name" value="PROTEIN DISULFIDE-ISOMERASE C17H9.14C-RELATED"/>
    <property type="match status" value="1"/>
</dbReference>
<dbReference type="PROSITE" id="PS00194">
    <property type="entry name" value="THIOREDOXIN_1"/>
    <property type="match status" value="2"/>
</dbReference>
<evidence type="ECO:0000256" key="5">
    <source>
        <dbReference type="ARBA" id="ARBA00022737"/>
    </source>
</evidence>
<dbReference type="InterPro" id="IPR036249">
    <property type="entry name" value="Thioredoxin-like_sf"/>
</dbReference>
<accession>A0A0F4YKA1</accession>
<dbReference type="SUPFAM" id="SSF52833">
    <property type="entry name" value="Thioredoxin-like"/>
    <property type="match status" value="2"/>
</dbReference>
<dbReference type="PROSITE" id="PS51352">
    <property type="entry name" value="THIOREDOXIN_2"/>
    <property type="match status" value="2"/>
</dbReference>
<dbReference type="GO" id="GO:0006457">
    <property type="term" value="P:protein folding"/>
    <property type="evidence" value="ECO:0007669"/>
    <property type="project" value="TreeGrafter"/>
</dbReference>
<dbReference type="SUPFAM" id="SSF47933">
    <property type="entry name" value="ERP29 C domain-like"/>
    <property type="match status" value="1"/>
</dbReference>
<evidence type="ECO:0000256" key="6">
    <source>
        <dbReference type="ARBA" id="ARBA00023157"/>
    </source>
</evidence>
<evidence type="ECO:0000256" key="7">
    <source>
        <dbReference type="ARBA" id="ARBA00023235"/>
    </source>
</evidence>
<dbReference type="RefSeq" id="XP_013325246.1">
    <property type="nucleotide sequence ID" value="XM_013469792.1"/>
</dbReference>
<name>A0A0F4YKA1_RASE3</name>
<dbReference type="NCBIfam" id="TIGR01126">
    <property type="entry name" value="pdi_dom"/>
    <property type="match status" value="2"/>
</dbReference>
<dbReference type="Gene3D" id="3.40.30.10">
    <property type="entry name" value="Glutaredoxin"/>
    <property type="match status" value="2"/>
</dbReference>
<sequence>MARWSFLLVSCLALLVGIVNAGSAVVDLIPSNFDKVVLKSGKPTLVEFFAPWCGHCKNLAPVYEELAQAFAHASDKVTIAKLDADEHRSIGKKYGVQGFPTIKFFDGKSDTPIEYSGGRDLESLSAFVTEKTGIRPKGVKKEPSNVQMLDDSSFPKVVGGDKHVLVAFTAPWCGHCKRLAPTWEDVANDFVRDPDVVIAKVDCEAENSKALAKEQGVTGYPTIKFFPKGSKDPVPYEGGRTEKEFVEFVNSKTGTHRLPGGGLDDKAGTIPTLDSIVAKHLPNKSFSKLSDEIKKAAKNLQDQYAQYYIKVTEKLNDNAEYVEKEFNRLKKILEKGGLAPEKADDLVSRSNILRQFLGEKAEEDSKAEEGKKDEL</sequence>
<dbReference type="STRING" id="1408163.A0A0F4YKA1"/>
<keyword evidence="6" id="KW-1015">Disulfide bond</keyword>
<dbReference type="InterPro" id="IPR005788">
    <property type="entry name" value="PDI_thioredoxin-like_dom"/>
</dbReference>
<evidence type="ECO:0000256" key="4">
    <source>
        <dbReference type="ARBA" id="ARBA00022729"/>
    </source>
</evidence>
<dbReference type="InterPro" id="IPR036356">
    <property type="entry name" value="ERp29_C_sf"/>
</dbReference>
<dbReference type="Gene3D" id="1.20.1150.12">
    <property type="entry name" value="Endoplasmic reticulum resident protein 29, C-terminal domain"/>
    <property type="match status" value="1"/>
</dbReference>
<reference evidence="12 13" key="1">
    <citation type="submission" date="2015-04" db="EMBL/GenBank/DDBJ databases">
        <authorList>
            <person name="Heijne W.H."/>
            <person name="Fedorova N.D."/>
            <person name="Nierman W.C."/>
            <person name="Vollebregt A.W."/>
            <person name="Zhao Z."/>
            <person name="Wu L."/>
            <person name="Kumar M."/>
            <person name="Stam H."/>
            <person name="van den Berg M.A."/>
            <person name="Pel H.J."/>
        </authorList>
    </citation>
    <scope>NUCLEOTIDE SEQUENCE [LARGE SCALE GENOMIC DNA]</scope>
    <source>
        <strain evidence="12 13">CBS 393.64</strain>
    </source>
</reference>
<proteinExistence type="inferred from homology"/>
<dbReference type="Pfam" id="PF07749">
    <property type="entry name" value="ERp29"/>
    <property type="match status" value="1"/>
</dbReference>
<keyword evidence="4 10" id="KW-0732">Signal</keyword>
<evidence type="ECO:0000256" key="8">
    <source>
        <dbReference type="ARBA" id="ARBA00023284"/>
    </source>
</evidence>
<keyword evidence="8" id="KW-0676">Redox-active center</keyword>
<dbReference type="Pfam" id="PF00085">
    <property type="entry name" value="Thioredoxin"/>
    <property type="match status" value="2"/>
</dbReference>
<dbReference type="CDD" id="cd00238">
    <property type="entry name" value="ERp29c"/>
    <property type="match status" value="1"/>
</dbReference>
<evidence type="ECO:0000256" key="10">
    <source>
        <dbReference type="SAM" id="SignalP"/>
    </source>
</evidence>
<dbReference type="AlphaFoldDB" id="A0A0F4YKA1"/>
<feature type="domain" description="Thioredoxin" evidence="11">
    <location>
        <begin position="135"/>
        <end position="254"/>
    </location>
</feature>
<dbReference type="OrthoDB" id="10264505at2759"/>
<gene>
    <name evidence="12" type="ORF">T310_7404</name>
</gene>
<evidence type="ECO:0000313" key="12">
    <source>
        <dbReference type="EMBL" id="KKA18634.1"/>
    </source>
</evidence>